<evidence type="ECO:0000313" key="6">
    <source>
        <dbReference type="Proteomes" id="UP000509510"/>
    </source>
</evidence>
<dbReference type="InterPro" id="IPR051330">
    <property type="entry name" value="Phosphatase_reg/MetRdx"/>
</dbReference>
<dbReference type="SMART" id="SM00338">
    <property type="entry name" value="BRLZ"/>
    <property type="match status" value="1"/>
</dbReference>
<dbReference type="GO" id="GO:0005829">
    <property type="term" value="C:cytosol"/>
    <property type="evidence" value="ECO:0007669"/>
    <property type="project" value="TreeGrafter"/>
</dbReference>
<protein>
    <recommendedName>
        <fullName evidence="4">BZIP domain-containing protein</fullName>
    </recommendedName>
</protein>
<reference evidence="6" key="1">
    <citation type="submission" date="2020-06" db="EMBL/GenBank/DDBJ databases">
        <title>A chromosome-scale genome assembly of Talaromyces rugulosus W13939.</title>
        <authorList>
            <person name="Wang B."/>
            <person name="Guo L."/>
            <person name="Ye K."/>
            <person name="Wang L."/>
        </authorList>
    </citation>
    <scope>NUCLEOTIDE SEQUENCE [LARGE SCALE GENOMIC DNA]</scope>
    <source>
        <strain evidence="6">W13939</strain>
    </source>
</reference>
<dbReference type="GO" id="GO:0003700">
    <property type="term" value="F:DNA-binding transcription factor activity"/>
    <property type="evidence" value="ECO:0007669"/>
    <property type="project" value="InterPro"/>
</dbReference>
<feature type="compositionally biased region" description="Polar residues" evidence="3">
    <location>
        <begin position="350"/>
        <end position="369"/>
    </location>
</feature>
<gene>
    <name evidence="5" type="ORF">TRUGW13939_03953</name>
</gene>
<dbReference type="InterPro" id="IPR000614">
    <property type="entry name" value="FRMsr_CS"/>
</dbReference>
<dbReference type="Gene3D" id="3.30.450.40">
    <property type="match status" value="1"/>
</dbReference>
<dbReference type="PROSITE" id="PS00036">
    <property type="entry name" value="BZIP_BASIC"/>
    <property type="match status" value="1"/>
</dbReference>
<dbReference type="InterPro" id="IPR004827">
    <property type="entry name" value="bZIP"/>
</dbReference>
<proteinExistence type="inferred from homology"/>
<dbReference type="Pfam" id="PF13185">
    <property type="entry name" value="GAF_2"/>
    <property type="match status" value="1"/>
</dbReference>
<dbReference type="FunFam" id="3.30.450.40:FF:000048">
    <property type="entry name" value="Free methionine-R-sulfoxide reductase"/>
    <property type="match status" value="1"/>
</dbReference>
<dbReference type="InterPro" id="IPR046347">
    <property type="entry name" value="bZIP_sf"/>
</dbReference>
<dbReference type="OrthoDB" id="15735at2759"/>
<dbReference type="InterPro" id="IPR003018">
    <property type="entry name" value="GAF"/>
</dbReference>
<dbReference type="PANTHER" id="PTHR21021:SF15">
    <property type="entry name" value="FREE METHIONINE-R-SULFOXIDE REDUCTASE"/>
    <property type="match status" value="1"/>
</dbReference>
<feature type="region of interest" description="Disordered" evidence="3">
    <location>
        <begin position="350"/>
        <end position="374"/>
    </location>
</feature>
<evidence type="ECO:0000256" key="2">
    <source>
        <dbReference type="SAM" id="Coils"/>
    </source>
</evidence>
<comment type="similarity">
    <text evidence="1">Belongs to the free Met sulfoxide reductase family.</text>
</comment>
<organism evidence="5 6">
    <name type="scientific">Talaromyces rugulosus</name>
    <name type="common">Penicillium rugulosum</name>
    <dbReference type="NCBI Taxonomy" id="121627"/>
    <lineage>
        <taxon>Eukaryota</taxon>
        <taxon>Fungi</taxon>
        <taxon>Dikarya</taxon>
        <taxon>Ascomycota</taxon>
        <taxon>Pezizomycotina</taxon>
        <taxon>Eurotiomycetes</taxon>
        <taxon>Eurotiomycetidae</taxon>
        <taxon>Eurotiales</taxon>
        <taxon>Trichocomaceae</taxon>
        <taxon>Talaromyces</taxon>
        <taxon>Talaromyces sect. Islandici</taxon>
    </lineage>
</organism>
<dbReference type="Pfam" id="PF07716">
    <property type="entry name" value="bZIP_2"/>
    <property type="match status" value="1"/>
</dbReference>
<dbReference type="PANTHER" id="PTHR21021">
    <property type="entry name" value="GAF/PUTATIVE CYTOSKELETAL PROTEIN"/>
    <property type="match status" value="1"/>
</dbReference>
<feature type="region of interest" description="Disordered" evidence="3">
    <location>
        <begin position="406"/>
        <end position="443"/>
    </location>
</feature>
<dbReference type="SUPFAM" id="SSF57959">
    <property type="entry name" value="Leucine zipper domain"/>
    <property type="match status" value="1"/>
</dbReference>
<dbReference type="PROSITE" id="PS01320">
    <property type="entry name" value="UPF0067"/>
    <property type="match status" value="1"/>
</dbReference>
<dbReference type="Proteomes" id="UP000509510">
    <property type="component" value="Chromosome II"/>
</dbReference>
<dbReference type="RefSeq" id="XP_035343024.1">
    <property type="nucleotide sequence ID" value="XM_035487131.1"/>
</dbReference>
<sequence>MPHADSSYFAAGSSKDQVYEQVLEQAQGLLTGQRNWVCNCSVTSLLWHGYAALPEPSSAVNWAGFYIRDDLFPTTRSNSGGVSGENKKLLLGPFQGKPACQEIKFGRGVCGTAAFKKETVVVADVFEFPGHIACDADSRSEIVVPILFGGETVAIIDIDCAQPAGFDEVDRKHLEKLAALIAESCDWCHGTDSSSTHINNSFIDLCFEQPTTTTTSDSSDIPHRVPSSWSDPCQVVSTVESLEQLPGSFDFDFLFAPTTTTSSTSSHTASISPGQTDLPLDFSSHEFDHTLDLTPQHWFPDLGGVGEHTADMLHHTPGGGSSASALLSGHSASLDMVSLEMDRFAASTTSTHFDNSNHTTSPDSMTSLPYSRDRPLLAPKQTTTITTPPSSSLSASPSVSLIDTATTATNKSATTGKKRSRAESATVAVDSSNNSVEDSEEERAVEKRRRNTMAARRFRKRKLDHVSELESKLAKVTGERDELKLQIAKWEGEVMALRKLMERKDT</sequence>
<dbReference type="GeneID" id="55991455"/>
<feature type="domain" description="BZIP" evidence="4">
    <location>
        <begin position="441"/>
        <end position="504"/>
    </location>
</feature>
<feature type="compositionally biased region" description="Low complexity" evidence="3">
    <location>
        <begin position="382"/>
        <end position="399"/>
    </location>
</feature>
<dbReference type="SUPFAM" id="SSF55781">
    <property type="entry name" value="GAF domain-like"/>
    <property type="match status" value="1"/>
</dbReference>
<accession>A0A7H8QSM6</accession>
<dbReference type="GO" id="GO:0033745">
    <property type="term" value="F:L-methionine-(R)-S-oxide reductase activity"/>
    <property type="evidence" value="ECO:0007669"/>
    <property type="project" value="TreeGrafter"/>
</dbReference>
<dbReference type="AlphaFoldDB" id="A0A7H8QSM6"/>
<dbReference type="EMBL" id="CP055899">
    <property type="protein sequence ID" value="QKX56846.1"/>
    <property type="molecule type" value="Genomic_DNA"/>
</dbReference>
<dbReference type="CDD" id="cd12193">
    <property type="entry name" value="bZIP_GCN4"/>
    <property type="match status" value="1"/>
</dbReference>
<feature type="coiled-coil region" evidence="2">
    <location>
        <begin position="466"/>
        <end position="500"/>
    </location>
</feature>
<keyword evidence="6" id="KW-1185">Reference proteome</keyword>
<dbReference type="Gene3D" id="1.20.5.170">
    <property type="match status" value="1"/>
</dbReference>
<keyword evidence="2" id="KW-0175">Coiled coil</keyword>
<name>A0A7H8QSM6_TALRU</name>
<dbReference type="InterPro" id="IPR029016">
    <property type="entry name" value="GAF-like_dom_sf"/>
</dbReference>
<feature type="compositionally biased region" description="Low complexity" evidence="3">
    <location>
        <begin position="406"/>
        <end position="415"/>
    </location>
</feature>
<feature type="region of interest" description="Disordered" evidence="3">
    <location>
        <begin position="380"/>
        <end position="399"/>
    </location>
</feature>
<dbReference type="PROSITE" id="PS50217">
    <property type="entry name" value="BZIP"/>
    <property type="match status" value="1"/>
</dbReference>
<evidence type="ECO:0000256" key="1">
    <source>
        <dbReference type="ARBA" id="ARBA00038454"/>
    </source>
</evidence>
<evidence type="ECO:0000259" key="4">
    <source>
        <dbReference type="PROSITE" id="PS50217"/>
    </source>
</evidence>
<evidence type="ECO:0000313" key="5">
    <source>
        <dbReference type="EMBL" id="QKX56846.1"/>
    </source>
</evidence>
<dbReference type="KEGG" id="trg:TRUGW13939_03953"/>
<evidence type="ECO:0000256" key="3">
    <source>
        <dbReference type="SAM" id="MobiDB-lite"/>
    </source>
</evidence>